<evidence type="ECO:0000313" key="1">
    <source>
        <dbReference type="EMBL" id="KAE9534519.1"/>
    </source>
</evidence>
<sequence length="197" mass="21429">MDESVPSYQIGSQLNIICNNNNVVCSEMDSVLKYIKMQLKLLVKNYIHQISIILAFQKFNYTPLIRGSAISPTYDGMMAHRAPAPMPCIIRPTDSNQTEVGSTSMTQPTNRNPSNSIILAGRPNVLDTYPAGSAPKAAPMPNTELNVCVSFEVTVNDNSFSSDSNMLWAGDDHPSMVPLAIAPSAAETGNLFRCVEC</sequence>
<protein>
    <submittedName>
        <fullName evidence="1">Uncharacterized protein</fullName>
    </submittedName>
</protein>
<keyword evidence="2" id="KW-1185">Reference proteome</keyword>
<name>A0A6G0TMR5_APHGL</name>
<dbReference type="Proteomes" id="UP000475862">
    <property type="component" value="Unassembled WGS sequence"/>
</dbReference>
<accession>A0A6G0TMR5</accession>
<organism evidence="1 2">
    <name type="scientific">Aphis glycines</name>
    <name type="common">Soybean aphid</name>
    <dbReference type="NCBI Taxonomy" id="307491"/>
    <lineage>
        <taxon>Eukaryota</taxon>
        <taxon>Metazoa</taxon>
        <taxon>Ecdysozoa</taxon>
        <taxon>Arthropoda</taxon>
        <taxon>Hexapoda</taxon>
        <taxon>Insecta</taxon>
        <taxon>Pterygota</taxon>
        <taxon>Neoptera</taxon>
        <taxon>Paraneoptera</taxon>
        <taxon>Hemiptera</taxon>
        <taxon>Sternorrhyncha</taxon>
        <taxon>Aphidomorpha</taxon>
        <taxon>Aphidoidea</taxon>
        <taxon>Aphididae</taxon>
        <taxon>Aphidini</taxon>
        <taxon>Aphis</taxon>
        <taxon>Aphis</taxon>
    </lineage>
</organism>
<dbReference type="AlphaFoldDB" id="A0A6G0TMR5"/>
<dbReference type="EMBL" id="VYZN01000028">
    <property type="protein sequence ID" value="KAE9534519.1"/>
    <property type="molecule type" value="Genomic_DNA"/>
</dbReference>
<comment type="caution">
    <text evidence="1">The sequence shown here is derived from an EMBL/GenBank/DDBJ whole genome shotgun (WGS) entry which is preliminary data.</text>
</comment>
<reference evidence="1 2" key="1">
    <citation type="submission" date="2019-08" db="EMBL/GenBank/DDBJ databases">
        <title>The genome of the soybean aphid Biotype 1, its phylome, world population structure and adaptation to the North American continent.</title>
        <authorList>
            <person name="Giordano R."/>
            <person name="Donthu R.K."/>
            <person name="Hernandez A.G."/>
            <person name="Wright C.L."/>
            <person name="Zimin A.V."/>
        </authorList>
    </citation>
    <scope>NUCLEOTIDE SEQUENCE [LARGE SCALE GENOMIC DNA]</scope>
    <source>
        <tissue evidence="1">Whole aphids</tissue>
    </source>
</reference>
<gene>
    <name evidence="1" type="ORF">AGLY_008609</name>
</gene>
<evidence type="ECO:0000313" key="2">
    <source>
        <dbReference type="Proteomes" id="UP000475862"/>
    </source>
</evidence>
<proteinExistence type="predicted"/>